<sequence>MLKWFLLIFFGLASFSALSVSYKIEICAIQSHINGNAFIQPCPDTSGKKWYSRNRCSAGDWISWSMSNIGGQVMYSTGLAAYTTGATVELNLDGSSCHGAYDTTEVIRLVK</sequence>
<proteinExistence type="predicted"/>
<evidence type="ECO:0000313" key="2">
    <source>
        <dbReference type="Proteomes" id="UP000033434"/>
    </source>
</evidence>
<dbReference type="RefSeq" id="WP_046357941.1">
    <property type="nucleotide sequence ID" value="NZ_AUXW01000184.1"/>
</dbReference>
<protein>
    <submittedName>
        <fullName evidence="1">Uncharacterized protein</fullName>
    </submittedName>
</protein>
<dbReference type="EMBL" id="AUXW01000184">
    <property type="protein sequence ID" value="KKE81596.1"/>
    <property type="molecule type" value="Genomic_DNA"/>
</dbReference>
<organism evidence="1 2">
    <name type="scientific">Pseudoalteromonas luteoviolacea S4054</name>
    <dbReference type="NCBI Taxonomy" id="1129367"/>
    <lineage>
        <taxon>Bacteria</taxon>
        <taxon>Pseudomonadati</taxon>
        <taxon>Pseudomonadota</taxon>
        <taxon>Gammaproteobacteria</taxon>
        <taxon>Alteromonadales</taxon>
        <taxon>Pseudoalteromonadaceae</taxon>
        <taxon>Pseudoalteromonas</taxon>
    </lineage>
</organism>
<dbReference type="Proteomes" id="UP000033434">
    <property type="component" value="Unassembled WGS sequence"/>
</dbReference>
<accession>A0A0F6A6W5</accession>
<reference evidence="1 2" key="1">
    <citation type="journal article" date="2015" name="BMC Genomics">
        <title>Genome mining reveals unlocked bioactive potential of marine Gram-negative bacteria.</title>
        <authorList>
            <person name="Machado H."/>
            <person name="Sonnenschein E.C."/>
            <person name="Melchiorsen J."/>
            <person name="Gram L."/>
        </authorList>
    </citation>
    <scope>NUCLEOTIDE SEQUENCE [LARGE SCALE GENOMIC DNA]</scope>
    <source>
        <strain evidence="1 2">S4054</strain>
    </source>
</reference>
<gene>
    <name evidence="1" type="ORF">N479_22120</name>
</gene>
<evidence type="ECO:0000313" key="1">
    <source>
        <dbReference type="EMBL" id="KKE81596.1"/>
    </source>
</evidence>
<dbReference type="AlphaFoldDB" id="A0A0F6A6W5"/>
<comment type="caution">
    <text evidence="1">The sequence shown here is derived from an EMBL/GenBank/DDBJ whole genome shotgun (WGS) entry which is preliminary data.</text>
</comment>
<name>A0A0F6A6W5_9GAMM</name>
<dbReference type="PATRIC" id="fig|1129367.4.peg.4599"/>